<dbReference type="InterPro" id="IPR012337">
    <property type="entry name" value="RNaseH-like_sf"/>
</dbReference>
<evidence type="ECO:0000259" key="2">
    <source>
        <dbReference type="Pfam" id="PF14291"/>
    </source>
</evidence>
<dbReference type="EMBL" id="VUJU01006080">
    <property type="protein sequence ID" value="KAF0749484.1"/>
    <property type="molecule type" value="Genomic_DNA"/>
</dbReference>
<dbReference type="PANTHER" id="PTHR45749">
    <property type="match status" value="1"/>
</dbReference>
<dbReference type="InterPro" id="IPR025398">
    <property type="entry name" value="DUF4371"/>
</dbReference>
<dbReference type="Pfam" id="PF05699">
    <property type="entry name" value="Dimer_Tnp_hAT"/>
    <property type="match status" value="1"/>
</dbReference>
<dbReference type="OrthoDB" id="6623035at2759"/>
<dbReference type="PANTHER" id="PTHR45749:SF23">
    <property type="entry name" value="ZINC FINGER MYM-TYPE PROTEIN 1-LIKE"/>
    <property type="match status" value="1"/>
</dbReference>
<dbReference type="Pfam" id="PF14291">
    <property type="entry name" value="DUF4371"/>
    <property type="match status" value="1"/>
</dbReference>
<comment type="caution">
    <text evidence="3">The sequence shown here is derived from an EMBL/GenBank/DDBJ whole genome shotgun (WGS) entry which is preliminary data.</text>
</comment>
<feature type="domain" description="DUF4371" evidence="2">
    <location>
        <begin position="416"/>
        <end position="600"/>
    </location>
</feature>
<accession>A0A6G0Y5Q2</accession>
<protein>
    <submittedName>
        <fullName evidence="3">Zinc finger MYM-type protein 1-like</fullName>
    </submittedName>
</protein>
<evidence type="ECO:0000313" key="3">
    <source>
        <dbReference type="EMBL" id="KAF0749484.1"/>
    </source>
</evidence>
<dbReference type="SUPFAM" id="SSF53098">
    <property type="entry name" value="Ribonuclease H-like"/>
    <property type="match status" value="2"/>
</dbReference>
<evidence type="ECO:0000313" key="4">
    <source>
        <dbReference type="Proteomes" id="UP000478052"/>
    </source>
</evidence>
<feature type="domain" description="HAT C-terminal dimerisation" evidence="1">
    <location>
        <begin position="899"/>
        <end position="960"/>
    </location>
</feature>
<name>A0A6G0Y5Q2_APHCR</name>
<sequence length="1212" mass="139171">MPKISSSHCSKIKYWIEKYPELKTEGKIIFCTSCNKAIGCERKSQVDAHCNSTVHQQMTAAKKNKRNPVQMLILETTSAMASRNEFLIDMYYALVATNIPFNKLQSTPFKNFLRKYVNQNIPDETIDNDRRACVLLPAPPHSRVAVDRNINVINTESKYKMSKRLYPSGSEKRKKAAHQKELIETLPKLESYFTKREASISSHQLTNPPPDESCRPQITVNIESLESDNAECDRLCDKKATTSLTSPTTIIVSIEPQQFSDPEHISHDPAYYFHENLTETNREMLICKGPAYFQNKDYDFSEASRTYKKANGNKSITRYFNKALFIRKLKNNESVERKWLLYSPSKKSVFCFSCCLFNSSDINLCSSSGFNDWKHINSIILSHENSSAHGQSMMTYLARSKVVGRVDTDLLSQRKKEVNYWRNVLERIVAVIKFLASRGLPFRGENEIVGSPNNGNYLGCVELLSEFDPLLAHHLKTFRNPGKGNISYLSANICNEFINVMGKQVLKEIVNEVKLAKYFSISVDSTPDLSHVDQLTFIIRYVKDCVPVERFLKFILIKEHKSEYLSETILSFLEKHDIPIKDCRGQSYDNASNMSGKYTGVQARIKDKCEFATFVPCAGHTLNLVGVHAAGCVLEATKFFDTIQKLYNFFSGSTYRWNKLTEHLGSKKVVKSLSKTRWSARADAVSALHKGHKQIIEALMSIAKDSEQPRETRDEAFSVSRKIINLEFMILTEIWSFILERIDKTSNNLQKKTITLDVATNLLTSLDNFINNLRDKFDDFESSVKEKNPGTDYKDLFQRTKVRSSRQSFFDGTGSSVRLYGKDKFKVETFFPIIDALSVHLKQRLSVYKDINQRFGLFFNLKTLNSEALRQCCKEFSKIYYGDVNEAELEMECLHLKEYLEHVYSENEETDNILGIYHLLKKNKIEDMFPNVEIALRIFLSMMVTNCSGERSFSKLKRIKKYNATRKIEQFVIDVNRIDAVPYMIKNGGALKIFYSNMIHTTCVAHGLNHVAEKVRDIFPGINKLVNNGKKMFLKAPHRIIAFKNCMDSRLPPEPEITRWGAWLDATFFYSENFSKFKELVFIIEDDAQSVQKVKSILSTTSIISDLTFIRSHLSELPNSITKLEKQNSTLNYQINVIETVRDGLKTIENEKKQILYEKFKSVFDKNPGYNILKLYNNSINGNDVDLKKDPAIISCYKQCPITSVDVERVFE</sequence>
<dbReference type="AlphaFoldDB" id="A0A6G0Y5Q2"/>
<reference evidence="3 4" key="1">
    <citation type="submission" date="2019-08" db="EMBL/GenBank/DDBJ databases">
        <title>Whole genome of Aphis craccivora.</title>
        <authorList>
            <person name="Voronova N.V."/>
            <person name="Shulinski R.S."/>
            <person name="Bandarenka Y.V."/>
            <person name="Zhorov D.G."/>
            <person name="Warner D."/>
        </authorList>
    </citation>
    <scope>NUCLEOTIDE SEQUENCE [LARGE SCALE GENOMIC DNA]</scope>
    <source>
        <strain evidence="3">180601</strain>
        <tissue evidence="3">Whole Body</tissue>
    </source>
</reference>
<dbReference type="GO" id="GO:0046983">
    <property type="term" value="F:protein dimerization activity"/>
    <property type="evidence" value="ECO:0007669"/>
    <property type="project" value="InterPro"/>
</dbReference>
<gene>
    <name evidence="3" type="ORF">FWK35_00022498</name>
</gene>
<keyword evidence="4" id="KW-1185">Reference proteome</keyword>
<proteinExistence type="predicted"/>
<organism evidence="3 4">
    <name type="scientific">Aphis craccivora</name>
    <name type="common">Cowpea aphid</name>
    <dbReference type="NCBI Taxonomy" id="307492"/>
    <lineage>
        <taxon>Eukaryota</taxon>
        <taxon>Metazoa</taxon>
        <taxon>Ecdysozoa</taxon>
        <taxon>Arthropoda</taxon>
        <taxon>Hexapoda</taxon>
        <taxon>Insecta</taxon>
        <taxon>Pterygota</taxon>
        <taxon>Neoptera</taxon>
        <taxon>Paraneoptera</taxon>
        <taxon>Hemiptera</taxon>
        <taxon>Sternorrhyncha</taxon>
        <taxon>Aphidomorpha</taxon>
        <taxon>Aphidoidea</taxon>
        <taxon>Aphididae</taxon>
        <taxon>Aphidini</taxon>
        <taxon>Aphis</taxon>
        <taxon>Aphis</taxon>
    </lineage>
</organism>
<dbReference type="Proteomes" id="UP000478052">
    <property type="component" value="Unassembled WGS sequence"/>
</dbReference>
<evidence type="ECO:0000259" key="1">
    <source>
        <dbReference type="Pfam" id="PF05699"/>
    </source>
</evidence>
<dbReference type="InterPro" id="IPR008906">
    <property type="entry name" value="HATC_C_dom"/>
</dbReference>